<dbReference type="InterPro" id="IPR035919">
    <property type="entry name" value="EAL_sf"/>
</dbReference>
<dbReference type="Pfam" id="PF00990">
    <property type="entry name" value="GGDEF"/>
    <property type="match status" value="1"/>
</dbReference>
<dbReference type="SMART" id="SM00267">
    <property type="entry name" value="GGDEF"/>
    <property type="match status" value="1"/>
</dbReference>
<dbReference type="InterPro" id="IPR001633">
    <property type="entry name" value="EAL_dom"/>
</dbReference>
<dbReference type="SUPFAM" id="SSF141868">
    <property type="entry name" value="EAL domain-like"/>
    <property type="match status" value="1"/>
</dbReference>
<feature type="compositionally biased region" description="Polar residues" evidence="1">
    <location>
        <begin position="512"/>
        <end position="523"/>
    </location>
</feature>
<gene>
    <name evidence="4" type="ORF">GCM10023209_19960</name>
</gene>
<proteinExistence type="predicted"/>
<name>A0ABP9LCY8_9RHOB</name>
<evidence type="ECO:0000259" key="2">
    <source>
        <dbReference type="PROSITE" id="PS50883"/>
    </source>
</evidence>
<dbReference type="Gene3D" id="3.20.20.450">
    <property type="entry name" value="EAL domain"/>
    <property type="match status" value="1"/>
</dbReference>
<dbReference type="SUPFAM" id="SSF55073">
    <property type="entry name" value="Nucleotide cyclase"/>
    <property type="match status" value="1"/>
</dbReference>
<feature type="region of interest" description="Disordered" evidence="1">
    <location>
        <begin position="504"/>
        <end position="523"/>
    </location>
</feature>
<evidence type="ECO:0000259" key="3">
    <source>
        <dbReference type="PROSITE" id="PS50887"/>
    </source>
</evidence>
<feature type="domain" description="EAL" evidence="2">
    <location>
        <begin position="246"/>
        <end position="501"/>
    </location>
</feature>
<feature type="domain" description="GGDEF" evidence="3">
    <location>
        <begin position="101"/>
        <end position="237"/>
    </location>
</feature>
<dbReference type="PROSITE" id="PS50887">
    <property type="entry name" value="GGDEF"/>
    <property type="match status" value="1"/>
</dbReference>
<evidence type="ECO:0000256" key="1">
    <source>
        <dbReference type="SAM" id="MobiDB-lite"/>
    </source>
</evidence>
<dbReference type="CDD" id="cd01948">
    <property type="entry name" value="EAL"/>
    <property type="match status" value="1"/>
</dbReference>
<dbReference type="SMART" id="SM00052">
    <property type="entry name" value="EAL"/>
    <property type="match status" value="1"/>
</dbReference>
<organism evidence="4 5">
    <name type="scientific">[Roseibacterium] beibuensis</name>
    <dbReference type="NCBI Taxonomy" id="1193142"/>
    <lineage>
        <taxon>Bacteria</taxon>
        <taxon>Pseudomonadati</taxon>
        <taxon>Pseudomonadota</taxon>
        <taxon>Alphaproteobacteria</taxon>
        <taxon>Rhodobacterales</taxon>
        <taxon>Roseobacteraceae</taxon>
        <taxon>Roseicyclus</taxon>
    </lineage>
</organism>
<dbReference type="NCBIfam" id="TIGR00254">
    <property type="entry name" value="GGDEF"/>
    <property type="match status" value="1"/>
</dbReference>
<accession>A0ABP9LCY8</accession>
<dbReference type="Gene3D" id="3.30.70.270">
    <property type="match status" value="1"/>
</dbReference>
<dbReference type="Proteomes" id="UP001499910">
    <property type="component" value="Unassembled WGS sequence"/>
</dbReference>
<dbReference type="InterPro" id="IPR000160">
    <property type="entry name" value="GGDEF_dom"/>
</dbReference>
<evidence type="ECO:0000313" key="4">
    <source>
        <dbReference type="EMBL" id="GAA5073726.1"/>
    </source>
</evidence>
<dbReference type="PANTHER" id="PTHR33121:SF70">
    <property type="entry name" value="SIGNALING PROTEIN YKOW"/>
    <property type="match status" value="1"/>
</dbReference>
<dbReference type="InterPro" id="IPR050706">
    <property type="entry name" value="Cyclic-di-GMP_PDE-like"/>
</dbReference>
<dbReference type="PANTHER" id="PTHR33121">
    <property type="entry name" value="CYCLIC DI-GMP PHOSPHODIESTERASE PDEF"/>
    <property type="match status" value="1"/>
</dbReference>
<dbReference type="Pfam" id="PF00563">
    <property type="entry name" value="EAL"/>
    <property type="match status" value="1"/>
</dbReference>
<protein>
    <submittedName>
        <fullName evidence="4">Bifunctional diguanylate cyclase/phosphodiesterase</fullName>
    </submittedName>
</protein>
<dbReference type="PROSITE" id="PS50883">
    <property type="entry name" value="EAL"/>
    <property type="match status" value="1"/>
</dbReference>
<reference evidence="5" key="1">
    <citation type="journal article" date="2019" name="Int. J. Syst. Evol. Microbiol.">
        <title>The Global Catalogue of Microorganisms (GCM) 10K type strain sequencing project: providing services to taxonomists for standard genome sequencing and annotation.</title>
        <authorList>
            <consortium name="The Broad Institute Genomics Platform"/>
            <consortium name="The Broad Institute Genome Sequencing Center for Infectious Disease"/>
            <person name="Wu L."/>
            <person name="Ma J."/>
        </authorList>
    </citation>
    <scope>NUCLEOTIDE SEQUENCE [LARGE SCALE GENOMIC DNA]</scope>
    <source>
        <strain evidence="5">JCM 18015</strain>
    </source>
</reference>
<comment type="caution">
    <text evidence="4">The sequence shown here is derived from an EMBL/GenBank/DDBJ whole genome shotgun (WGS) entry which is preliminary data.</text>
</comment>
<sequence>MSSGLIAGATRAQRMLRSALSRLDILAAFPLLILLAHEIGDASLLLATSLLLPALLALQSISLGHAGATWDPPTRPHDSARLPGRQAVLDLLEQTARAPRHESACILLEIDDWRDIADRWGAETSADIALLCLDRLRSVLRHDDVIARLGDARFAIALAPVPAARMGIRDGIVSRLRAAIGEPIAIDGTSIRVTASVGHAALLRDTADPAGTTLDAAEAALADAHGAGVNSVRAFAPGMLRARRTRARLTDEIESALASGDIRAWFQPQVRARTGVITGFEALARWHHPRLGVLGPADFLEAAVDAGQMQALGQKMLRDALAALQDWDLAGLNVPSVSVNFSATELRDPSLAERIRWDLDRFDLRPDRLVVEILETVAAQSTDDVVIATLSALGSEGVRLDLDDFGIGQASLAAVRRFGVSRFKIDRSFVIGIDHDPEQQSMVAAILAMARELGVEALAEGVETAEERGKLVEMGCTHLQGFAIARPMPREKVMDWIIAHNSGLARDPGSSDPHNSTAADKQG</sequence>
<keyword evidence="5" id="KW-1185">Reference proteome</keyword>
<dbReference type="InterPro" id="IPR043128">
    <property type="entry name" value="Rev_trsase/Diguanyl_cyclase"/>
</dbReference>
<evidence type="ECO:0000313" key="5">
    <source>
        <dbReference type="Proteomes" id="UP001499910"/>
    </source>
</evidence>
<dbReference type="RefSeq" id="WP_259550512.1">
    <property type="nucleotide sequence ID" value="NZ_BAABHW010000002.1"/>
</dbReference>
<dbReference type="InterPro" id="IPR029787">
    <property type="entry name" value="Nucleotide_cyclase"/>
</dbReference>
<dbReference type="EMBL" id="BAABHW010000002">
    <property type="protein sequence ID" value="GAA5073726.1"/>
    <property type="molecule type" value="Genomic_DNA"/>
</dbReference>